<proteinExistence type="predicted"/>
<organism evidence="2 3">
    <name type="scientific">Cytospora mali</name>
    <name type="common">Apple Valsa canker fungus</name>
    <name type="synonym">Valsa mali</name>
    <dbReference type="NCBI Taxonomy" id="578113"/>
    <lineage>
        <taxon>Eukaryota</taxon>
        <taxon>Fungi</taxon>
        <taxon>Dikarya</taxon>
        <taxon>Ascomycota</taxon>
        <taxon>Pezizomycotina</taxon>
        <taxon>Sordariomycetes</taxon>
        <taxon>Sordariomycetidae</taxon>
        <taxon>Diaporthales</taxon>
        <taxon>Cytosporaceae</taxon>
        <taxon>Cytospora</taxon>
    </lineage>
</organism>
<name>A0A194W0C8_CYTMA</name>
<feature type="compositionally biased region" description="Basic and acidic residues" evidence="1">
    <location>
        <begin position="65"/>
        <end position="81"/>
    </location>
</feature>
<dbReference type="Proteomes" id="UP000078559">
    <property type="component" value="Chromosome 5"/>
</dbReference>
<feature type="region of interest" description="Disordered" evidence="1">
    <location>
        <begin position="1"/>
        <end position="81"/>
    </location>
</feature>
<evidence type="ECO:0000313" key="2">
    <source>
        <dbReference type="EMBL" id="KUI69727.1"/>
    </source>
</evidence>
<dbReference type="AlphaFoldDB" id="A0A194W0C8"/>
<reference evidence="2" key="1">
    <citation type="submission" date="2014-12" db="EMBL/GenBank/DDBJ databases">
        <title>Genome Sequence of Valsa Canker Pathogens Uncovers a Specific Adaption of Colonization on Woody Bark.</title>
        <authorList>
            <person name="Yin Z."/>
            <person name="Liu H."/>
            <person name="Gao X."/>
            <person name="Li Z."/>
            <person name="Song N."/>
            <person name="Ke X."/>
            <person name="Dai Q."/>
            <person name="Wu Y."/>
            <person name="Sun Y."/>
            <person name="Xu J.-R."/>
            <person name="Kang Z.K."/>
            <person name="Wang L."/>
            <person name="Huang L."/>
        </authorList>
    </citation>
    <scope>NUCLEOTIDE SEQUENCE [LARGE SCALE GENOMIC DNA]</scope>
    <source>
        <strain evidence="2">03-8</strain>
    </source>
</reference>
<sequence length="81" mass="9040">MRRSVSAPALVRGDPDTMTSYSYPQIPGYHDPARLRRGPLVVMNPDTGSEAEGVRDEVVQNLRSRSHEEKTKESTAEKRAT</sequence>
<accession>A0A194W0C8</accession>
<gene>
    <name evidence="2" type="ORF">VM1G_05630</name>
</gene>
<evidence type="ECO:0000256" key="1">
    <source>
        <dbReference type="SAM" id="MobiDB-lite"/>
    </source>
</evidence>
<protein>
    <submittedName>
        <fullName evidence="2">Uncharacterized protein</fullName>
    </submittedName>
</protein>
<keyword evidence="3" id="KW-1185">Reference proteome</keyword>
<dbReference type="EMBL" id="CM003102">
    <property type="protein sequence ID" value="KUI69727.1"/>
    <property type="molecule type" value="Genomic_DNA"/>
</dbReference>
<evidence type="ECO:0000313" key="3">
    <source>
        <dbReference type="Proteomes" id="UP000078559"/>
    </source>
</evidence>